<dbReference type="EMBL" id="GBRH01215936">
    <property type="protein sequence ID" value="JAD81959.1"/>
    <property type="molecule type" value="Transcribed_RNA"/>
</dbReference>
<reference evidence="4" key="1">
    <citation type="submission" date="2014-09" db="EMBL/GenBank/DDBJ databases">
        <authorList>
            <person name="Magalhaes I.L.F."/>
            <person name="Oliveira U."/>
            <person name="Santos F.R."/>
            <person name="Vidigal T.H.D.A."/>
            <person name="Brescovit A.D."/>
            <person name="Santos A.J."/>
        </authorList>
    </citation>
    <scope>NUCLEOTIDE SEQUENCE</scope>
    <source>
        <tissue evidence="4">Shoot tissue taken approximately 20 cm above the soil surface</tissue>
    </source>
</reference>
<dbReference type="InterPro" id="IPR011009">
    <property type="entry name" value="Kinase-like_dom_sf"/>
</dbReference>
<evidence type="ECO:0008006" key="5">
    <source>
        <dbReference type="Google" id="ProtNLM"/>
    </source>
</evidence>
<proteinExistence type="inferred from homology"/>
<protein>
    <recommendedName>
        <fullName evidence="5">Protein kinase domain-containing protein</fullName>
    </recommendedName>
</protein>
<reference evidence="4" key="2">
    <citation type="journal article" date="2015" name="Data Brief">
        <title>Shoot transcriptome of the giant reed, Arundo donax.</title>
        <authorList>
            <person name="Barrero R.A."/>
            <person name="Guerrero F.D."/>
            <person name="Moolhuijzen P."/>
            <person name="Goolsby J.A."/>
            <person name="Tidwell J."/>
            <person name="Bellgard S.E."/>
            <person name="Bellgard M.I."/>
        </authorList>
    </citation>
    <scope>NUCLEOTIDE SEQUENCE</scope>
    <source>
        <tissue evidence="4">Shoot tissue taken approximately 20 cm above the soil surface</tissue>
    </source>
</reference>
<dbReference type="PANTHER" id="PTHR11909">
    <property type="entry name" value="CASEIN KINASE-RELATED"/>
    <property type="match status" value="1"/>
</dbReference>
<feature type="binding site" evidence="2">
    <location>
        <position position="132"/>
    </location>
    <ligand>
        <name>ATP</name>
        <dbReference type="ChEBI" id="CHEBI:30616"/>
    </ligand>
</feature>
<keyword evidence="2" id="KW-0547">Nucleotide-binding</keyword>
<dbReference type="InterPro" id="IPR050235">
    <property type="entry name" value="CK1_Ser-Thr_kinase"/>
</dbReference>
<dbReference type="GO" id="GO:0005524">
    <property type="term" value="F:ATP binding"/>
    <property type="evidence" value="ECO:0007669"/>
    <property type="project" value="UniProtKB-UniRule"/>
</dbReference>
<dbReference type="InterPro" id="IPR017441">
    <property type="entry name" value="Protein_kinase_ATP_BS"/>
</dbReference>
<dbReference type="PROSITE" id="PS00107">
    <property type="entry name" value="PROTEIN_KINASE_ATP"/>
    <property type="match status" value="1"/>
</dbReference>
<evidence type="ECO:0000256" key="2">
    <source>
        <dbReference type="PROSITE-ProRule" id="PRU10141"/>
    </source>
</evidence>
<organism evidence="4">
    <name type="scientific">Arundo donax</name>
    <name type="common">Giant reed</name>
    <name type="synonym">Donax arundinaceus</name>
    <dbReference type="NCBI Taxonomy" id="35708"/>
    <lineage>
        <taxon>Eukaryota</taxon>
        <taxon>Viridiplantae</taxon>
        <taxon>Streptophyta</taxon>
        <taxon>Embryophyta</taxon>
        <taxon>Tracheophyta</taxon>
        <taxon>Spermatophyta</taxon>
        <taxon>Magnoliopsida</taxon>
        <taxon>Liliopsida</taxon>
        <taxon>Poales</taxon>
        <taxon>Poaceae</taxon>
        <taxon>PACMAD clade</taxon>
        <taxon>Arundinoideae</taxon>
        <taxon>Arundineae</taxon>
        <taxon>Arundo</taxon>
    </lineage>
</organism>
<name>A0A0A9D042_ARUDO</name>
<feature type="compositionally biased region" description="Basic residues" evidence="3">
    <location>
        <begin position="26"/>
        <end position="36"/>
    </location>
</feature>
<dbReference type="Gene3D" id="3.30.200.20">
    <property type="entry name" value="Phosphorylase Kinase, domain 1"/>
    <property type="match status" value="1"/>
</dbReference>
<sequence length="195" mass="21302">MRPRRRRRPSPSPPPSPPLGVVTTRRTTRLKPKPKQQHQQDEAEATPAPIPQHTNPSNMRRMADVGLSANNAAHDEDEANTAPFPDTVQVGGSPEYKVERKLGKGGFGHVFVGRLLTAARSTGPAAQEVAIKFEHTSSKGCNYGPPGEWQVYAALGGTHGVPKVHYKGRQGDYYVMIMDMLGPSLWDSWNSLGQS</sequence>
<evidence type="ECO:0000313" key="4">
    <source>
        <dbReference type="EMBL" id="JAD81959.1"/>
    </source>
</evidence>
<comment type="similarity">
    <text evidence="1">Belongs to the protein kinase superfamily. CK1 Ser/Thr protein kinase family. Casein kinase I subfamily.</text>
</comment>
<feature type="region of interest" description="Disordered" evidence="3">
    <location>
        <begin position="1"/>
        <end position="59"/>
    </location>
</feature>
<dbReference type="AlphaFoldDB" id="A0A0A9D042"/>
<accession>A0A0A9D042</accession>
<keyword evidence="2" id="KW-0067">ATP-binding</keyword>
<dbReference type="SUPFAM" id="SSF56112">
    <property type="entry name" value="Protein kinase-like (PK-like)"/>
    <property type="match status" value="1"/>
</dbReference>
<evidence type="ECO:0000256" key="1">
    <source>
        <dbReference type="ARBA" id="ARBA00005926"/>
    </source>
</evidence>
<evidence type="ECO:0000256" key="3">
    <source>
        <dbReference type="SAM" id="MobiDB-lite"/>
    </source>
</evidence>